<dbReference type="OrthoDB" id="9805171at2"/>
<dbReference type="InterPro" id="IPR029063">
    <property type="entry name" value="SAM-dependent_MTases_sf"/>
</dbReference>
<evidence type="ECO:0000259" key="1">
    <source>
        <dbReference type="Pfam" id="PF13649"/>
    </source>
</evidence>
<sequence>MTRPAEPPYLTATRAAYDTVAAAYADVLRDELAGKPFDRAMLSAFAELVLADDAVRPVADVGCGPGRVTAHLASLGLTASGVDLSPGMIEQARRDHPGLEFSVGTMSELAVDDGALGGVVAWYSVIHTPPGLLPVVFAEFARVLAPGGHLLLAFQVGDEKLHIQHGYGHEVSLHAYRLLPDGVTSMLAEAGVLALSTLVREPEGPEKTPQAYVLARKGSAAAGTS</sequence>
<dbReference type="AlphaFoldDB" id="A0A4R5DIA4"/>
<dbReference type="FunCoup" id="A0A4R5DIA4">
    <property type="interactions" value="103"/>
</dbReference>
<evidence type="ECO:0000313" key="3">
    <source>
        <dbReference type="Proteomes" id="UP000294739"/>
    </source>
</evidence>
<dbReference type="Gene3D" id="3.40.50.150">
    <property type="entry name" value="Vaccinia Virus protein VP39"/>
    <property type="match status" value="1"/>
</dbReference>
<gene>
    <name evidence="2" type="ORF">E1269_06440</name>
</gene>
<keyword evidence="3" id="KW-1185">Reference proteome</keyword>
<accession>A0A4R5DIA4</accession>
<keyword evidence="2" id="KW-0489">Methyltransferase</keyword>
<dbReference type="SUPFAM" id="SSF53335">
    <property type="entry name" value="S-adenosyl-L-methionine-dependent methyltransferases"/>
    <property type="match status" value="1"/>
</dbReference>
<dbReference type="InterPro" id="IPR041698">
    <property type="entry name" value="Methyltransf_25"/>
</dbReference>
<protein>
    <submittedName>
        <fullName evidence="2">Class I SAM-dependent methyltransferase</fullName>
    </submittedName>
</protein>
<dbReference type="EMBL" id="SMKZ01000006">
    <property type="protein sequence ID" value="TDE13027.1"/>
    <property type="molecule type" value="Genomic_DNA"/>
</dbReference>
<dbReference type="CDD" id="cd02440">
    <property type="entry name" value="AdoMet_MTases"/>
    <property type="match status" value="1"/>
</dbReference>
<dbReference type="GO" id="GO:0032259">
    <property type="term" value="P:methylation"/>
    <property type="evidence" value="ECO:0007669"/>
    <property type="project" value="UniProtKB-KW"/>
</dbReference>
<reference evidence="2 3" key="1">
    <citation type="submission" date="2019-03" db="EMBL/GenBank/DDBJ databases">
        <title>Draft genome sequences of novel Actinobacteria.</title>
        <authorList>
            <person name="Sahin N."/>
            <person name="Ay H."/>
            <person name="Saygin H."/>
        </authorList>
    </citation>
    <scope>NUCLEOTIDE SEQUENCE [LARGE SCALE GENOMIC DNA]</scope>
    <source>
        <strain evidence="2 3">5K138</strain>
    </source>
</reference>
<dbReference type="InParanoid" id="A0A4R5DIA4"/>
<comment type="caution">
    <text evidence="2">The sequence shown here is derived from an EMBL/GenBank/DDBJ whole genome shotgun (WGS) entry which is preliminary data.</text>
</comment>
<dbReference type="RefSeq" id="WP_131892562.1">
    <property type="nucleotide sequence ID" value="NZ_SMKZ01000006.1"/>
</dbReference>
<name>A0A4R5DIA4_9ACTN</name>
<dbReference type="InterPro" id="IPR050508">
    <property type="entry name" value="Methyltransf_Superfamily"/>
</dbReference>
<evidence type="ECO:0000313" key="2">
    <source>
        <dbReference type="EMBL" id="TDE13027.1"/>
    </source>
</evidence>
<keyword evidence="2" id="KW-0808">Transferase</keyword>
<proteinExistence type="predicted"/>
<dbReference type="GO" id="GO:0008168">
    <property type="term" value="F:methyltransferase activity"/>
    <property type="evidence" value="ECO:0007669"/>
    <property type="project" value="UniProtKB-KW"/>
</dbReference>
<feature type="domain" description="Methyltransferase" evidence="1">
    <location>
        <begin position="58"/>
        <end position="148"/>
    </location>
</feature>
<dbReference type="PANTHER" id="PTHR42912">
    <property type="entry name" value="METHYLTRANSFERASE"/>
    <property type="match status" value="1"/>
</dbReference>
<organism evidence="2 3">
    <name type="scientific">Jiangella asiatica</name>
    <dbReference type="NCBI Taxonomy" id="2530372"/>
    <lineage>
        <taxon>Bacteria</taxon>
        <taxon>Bacillati</taxon>
        <taxon>Actinomycetota</taxon>
        <taxon>Actinomycetes</taxon>
        <taxon>Jiangellales</taxon>
        <taxon>Jiangellaceae</taxon>
        <taxon>Jiangella</taxon>
    </lineage>
</organism>
<dbReference type="Proteomes" id="UP000294739">
    <property type="component" value="Unassembled WGS sequence"/>
</dbReference>
<dbReference type="Pfam" id="PF13649">
    <property type="entry name" value="Methyltransf_25"/>
    <property type="match status" value="1"/>
</dbReference>